<feature type="transmembrane region" description="Helical" evidence="1">
    <location>
        <begin position="21"/>
        <end position="41"/>
    </location>
</feature>
<dbReference type="Proteomes" id="UP000281431">
    <property type="component" value="Unassembled WGS sequence"/>
</dbReference>
<evidence type="ECO:0000313" key="2">
    <source>
        <dbReference type="EMBL" id="RQG99637.1"/>
    </source>
</evidence>
<sequence>MSAESDNTSAFGIESSWGWSVGGALGGAIGAAAFGLLMWAVDPEVLAVAIPAIYGLDPVGVIGWGIHVAHGIVLGLVFGFVVTRETIVSVLKASPETDALSRTNLTLRVIAAGFVFGLAIWAILPLLVLPVWLEAVGTQAAGDFPAIAVESLLGHVLFGTVLGIVFAASVDLRDRDPETSLEE</sequence>
<reference evidence="2 3" key="1">
    <citation type="submission" date="2018-10" db="EMBL/GenBank/DDBJ databases">
        <title>Natrarchaeobius chitinivorans gen. nov., sp. nov., and Natrarchaeobius haloalkaliphilus sp. nov., alkaliphilic, chitin-utilizing haloarchaea from hypersaline alkaline lakes.</title>
        <authorList>
            <person name="Sorokin D.Y."/>
            <person name="Elcheninov A.G."/>
            <person name="Kostrikina N.A."/>
            <person name="Bale N.J."/>
            <person name="Sinninghe Damste J.S."/>
            <person name="Khijniak T.V."/>
            <person name="Kublanov I.V."/>
            <person name="Toshchakov S.V."/>
        </authorList>
    </citation>
    <scope>NUCLEOTIDE SEQUENCE [LARGE SCALE GENOMIC DNA]</scope>
    <source>
        <strain evidence="2 3">AArcht7</strain>
    </source>
</reference>
<keyword evidence="1" id="KW-0472">Membrane</keyword>
<protein>
    <recommendedName>
        <fullName evidence="4">Histidine kinase</fullName>
    </recommendedName>
</protein>
<feature type="transmembrane region" description="Helical" evidence="1">
    <location>
        <begin position="61"/>
        <end position="82"/>
    </location>
</feature>
<keyword evidence="1" id="KW-1133">Transmembrane helix</keyword>
<dbReference type="OrthoDB" id="204680at2157"/>
<keyword evidence="3" id="KW-1185">Reference proteome</keyword>
<gene>
    <name evidence="2" type="ORF">EA472_13325</name>
</gene>
<name>A0A3N6MAU3_NATCH</name>
<accession>A0A3N6MAU3</accession>
<dbReference type="AlphaFoldDB" id="A0A3N6MAU3"/>
<comment type="caution">
    <text evidence="2">The sequence shown here is derived from an EMBL/GenBank/DDBJ whole genome shotgun (WGS) entry which is preliminary data.</text>
</comment>
<proteinExistence type="predicted"/>
<feature type="transmembrane region" description="Helical" evidence="1">
    <location>
        <begin position="109"/>
        <end position="132"/>
    </location>
</feature>
<organism evidence="2 3">
    <name type="scientific">Natrarchaeobius chitinivorans</name>
    <dbReference type="NCBI Taxonomy" id="1679083"/>
    <lineage>
        <taxon>Archaea</taxon>
        <taxon>Methanobacteriati</taxon>
        <taxon>Methanobacteriota</taxon>
        <taxon>Stenosarchaea group</taxon>
        <taxon>Halobacteria</taxon>
        <taxon>Halobacteriales</taxon>
        <taxon>Natrialbaceae</taxon>
        <taxon>Natrarchaeobius</taxon>
    </lineage>
</organism>
<evidence type="ECO:0000256" key="1">
    <source>
        <dbReference type="SAM" id="Phobius"/>
    </source>
</evidence>
<dbReference type="EMBL" id="REFZ01000008">
    <property type="protein sequence ID" value="RQG99637.1"/>
    <property type="molecule type" value="Genomic_DNA"/>
</dbReference>
<evidence type="ECO:0000313" key="3">
    <source>
        <dbReference type="Proteomes" id="UP000281431"/>
    </source>
</evidence>
<evidence type="ECO:0008006" key="4">
    <source>
        <dbReference type="Google" id="ProtNLM"/>
    </source>
</evidence>
<keyword evidence="1" id="KW-0812">Transmembrane</keyword>
<feature type="transmembrane region" description="Helical" evidence="1">
    <location>
        <begin position="152"/>
        <end position="170"/>
    </location>
</feature>